<evidence type="ECO:0000313" key="1">
    <source>
        <dbReference type="EMBL" id="OGG00072.1"/>
    </source>
</evidence>
<organism evidence="1 2">
    <name type="scientific">Candidatus Gottesmanbacteria bacterium RBG_16_38_7b</name>
    <dbReference type="NCBI Taxonomy" id="1798372"/>
    <lineage>
        <taxon>Bacteria</taxon>
        <taxon>Candidatus Gottesmaniibacteriota</taxon>
    </lineage>
</organism>
<dbReference type="EMBL" id="MFJB01000035">
    <property type="protein sequence ID" value="OGG00072.1"/>
    <property type="molecule type" value="Genomic_DNA"/>
</dbReference>
<accession>A0A1F5YJM9</accession>
<evidence type="ECO:0008006" key="3">
    <source>
        <dbReference type="Google" id="ProtNLM"/>
    </source>
</evidence>
<proteinExistence type="predicted"/>
<reference evidence="1 2" key="1">
    <citation type="journal article" date="2016" name="Nat. Commun.">
        <title>Thousands of microbial genomes shed light on interconnected biogeochemical processes in an aquifer system.</title>
        <authorList>
            <person name="Anantharaman K."/>
            <person name="Brown C.T."/>
            <person name="Hug L.A."/>
            <person name="Sharon I."/>
            <person name="Castelle C.J."/>
            <person name="Probst A.J."/>
            <person name="Thomas B.C."/>
            <person name="Singh A."/>
            <person name="Wilkins M.J."/>
            <person name="Karaoz U."/>
            <person name="Brodie E.L."/>
            <person name="Williams K.H."/>
            <person name="Hubbard S.S."/>
            <person name="Banfield J.F."/>
        </authorList>
    </citation>
    <scope>NUCLEOTIDE SEQUENCE [LARGE SCALE GENOMIC DNA]</scope>
</reference>
<sequence length="88" mass="10207">MNTAMETIRLNITVPAEVLREVKQSTEKRGVSRFITEALVEKLDRVKRSKALKKMQTLPPAFPYITDSASYIRKIRKTDEKRMKRIGV</sequence>
<gene>
    <name evidence="1" type="ORF">A2153_02140</name>
</gene>
<dbReference type="Proteomes" id="UP000177396">
    <property type="component" value="Unassembled WGS sequence"/>
</dbReference>
<comment type="caution">
    <text evidence="1">The sequence shown here is derived from an EMBL/GenBank/DDBJ whole genome shotgun (WGS) entry which is preliminary data.</text>
</comment>
<dbReference type="AlphaFoldDB" id="A0A1F5YJM9"/>
<evidence type="ECO:0000313" key="2">
    <source>
        <dbReference type="Proteomes" id="UP000177396"/>
    </source>
</evidence>
<name>A0A1F5YJM9_9BACT</name>
<protein>
    <recommendedName>
        <fullName evidence="3">Ribbon-helix-helix protein CopG domain-containing protein</fullName>
    </recommendedName>
</protein>